<evidence type="ECO:0000313" key="2">
    <source>
        <dbReference type="EMBL" id="KAJ1152489.1"/>
    </source>
</evidence>
<gene>
    <name evidence="2" type="ORF">NDU88_005264</name>
</gene>
<keyword evidence="3" id="KW-1185">Reference proteome</keyword>
<name>A0AAV7RI08_PLEWA</name>
<reference evidence="2" key="1">
    <citation type="journal article" date="2022" name="bioRxiv">
        <title>Sequencing and chromosome-scale assembly of the giantPleurodeles waltlgenome.</title>
        <authorList>
            <person name="Brown T."/>
            <person name="Elewa A."/>
            <person name="Iarovenko S."/>
            <person name="Subramanian E."/>
            <person name="Araus A.J."/>
            <person name="Petzold A."/>
            <person name="Susuki M."/>
            <person name="Suzuki K.-i.T."/>
            <person name="Hayashi T."/>
            <person name="Toyoda A."/>
            <person name="Oliveira C."/>
            <person name="Osipova E."/>
            <person name="Leigh N.D."/>
            <person name="Simon A."/>
            <person name="Yun M.H."/>
        </authorList>
    </citation>
    <scope>NUCLEOTIDE SEQUENCE</scope>
    <source>
        <strain evidence="2">20211129_DDA</strain>
        <tissue evidence="2">Liver</tissue>
    </source>
</reference>
<evidence type="ECO:0008006" key="4">
    <source>
        <dbReference type="Google" id="ProtNLM"/>
    </source>
</evidence>
<feature type="compositionally biased region" description="Low complexity" evidence="1">
    <location>
        <begin position="49"/>
        <end position="65"/>
    </location>
</feature>
<protein>
    <recommendedName>
        <fullName evidence="4">Secreted protein</fullName>
    </recommendedName>
</protein>
<evidence type="ECO:0000313" key="3">
    <source>
        <dbReference type="Proteomes" id="UP001066276"/>
    </source>
</evidence>
<feature type="region of interest" description="Disordered" evidence="1">
    <location>
        <begin position="49"/>
        <end position="104"/>
    </location>
</feature>
<dbReference type="Proteomes" id="UP001066276">
    <property type="component" value="Chromosome 5"/>
</dbReference>
<dbReference type="EMBL" id="JANPWB010000009">
    <property type="protein sequence ID" value="KAJ1152489.1"/>
    <property type="molecule type" value="Genomic_DNA"/>
</dbReference>
<accession>A0AAV7RI08</accession>
<sequence>MRVSSWAISSVGSVSGLGTSEFPAVSSPSCTPAFSSALAVRVTSFVSSSCCASPRSPSSRFSLSLEPGNPGSWRRDPPPGCYGDGRRIPPTRANSASRRKLEPC</sequence>
<comment type="caution">
    <text evidence="2">The sequence shown here is derived from an EMBL/GenBank/DDBJ whole genome shotgun (WGS) entry which is preliminary data.</text>
</comment>
<proteinExistence type="predicted"/>
<evidence type="ECO:0000256" key="1">
    <source>
        <dbReference type="SAM" id="MobiDB-lite"/>
    </source>
</evidence>
<organism evidence="2 3">
    <name type="scientific">Pleurodeles waltl</name>
    <name type="common">Iberian ribbed newt</name>
    <dbReference type="NCBI Taxonomy" id="8319"/>
    <lineage>
        <taxon>Eukaryota</taxon>
        <taxon>Metazoa</taxon>
        <taxon>Chordata</taxon>
        <taxon>Craniata</taxon>
        <taxon>Vertebrata</taxon>
        <taxon>Euteleostomi</taxon>
        <taxon>Amphibia</taxon>
        <taxon>Batrachia</taxon>
        <taxon>Caudata</taxon>
        <taxon>Salamandroidea</taxon>
        <taxon>Salamandridae</taxon>
        <taxon>Pleurodelinae</taxon>
        <taxon>Pleurodeles</taxon>
    </lineage>
</organism>
<dbReference type="AlphaFoldDB" id="A0AAV7RI08"/>